<evidence type="ECO:0000256" key="1">
    <source>
        <dbReference type="SAM" id="Phobius"/>
    </source>
</evidence>
<dbReference type="PANTHER" id="PTHR22911:SF137">
    <property type="entry name" value="SOLUTE CARRIER FAMILY 35 MEMBER G2-RELATED"/>
    <property type="match status" value="1"/>
</dbReference>
<accession>Q0G2U0</accession>
<feature type="transmembrane region" description="Helical" evidence="1">
    <location>
        <begin position="6"/>
        <end position="24"/>
    </location>
</feature>
<name>Q0G2U0_9HYPH</name>
<sequence>MSSIVFGAIAAMAWGVHDLLIRFVTRSLGTIAALFAVLGLGTVLMAVVILTIGIEVDVSTNRLLLPIVSGLAYFGACHGLYRAMAIGPFALAAPIIAAYPVLSVAWAVTTGTRPALLDWLATAAIIGGVVVVSRFAKEEETRKCSTVKAESRRDTIIASLYSAVGFAVAFAAGQAAAADQNEIAITAIARAFAVAAVLPFVFVRSKPSDPFKNPGRIVPLVLLVASLDVIAVTSVVAAGTMEAPELAVVVASSFGVITIVLARIFLKEHVAPIQWLGIAMVFVSVMILSTRY</sequence>
<keyword evidence="1" id="KW-1133">Transmembrane helix</keyword>
<dbReference type="InterPro" id="IPR037185">
    <property type="entry name" value="EmrE-like"/>
</dbReference>
<feature type="transmembrane region" description="Helical" evidence="1">
    <location>
        <begin position="156"/>
        <end position="177"/>
    </location>
</feature>
<dbReference type="eggNOG" id="COG0697">
    <property type="taxonomic scope" value="Bacteria"/>
</dbReference>
<gene>
    <name evidence="3" type="ORF">FP2506_16699</name>
</gene>
<dbReference type="AlphaFoldDB" id="Q0G2U0"/>
<dbReference type="STRING" id="217511.GCA_001463845_03227"/>
<feature type="transmembrane region" description="Helical" evidence="1">
    <location>
        <begin position="246"/>
        <end position="266"/>
    </location>
</feature>
<feature type="transmembrane region" description="Helical" evidence="1">
    <location>
        <begin position="88"/>
        <end position="109"/>
    </location>
</feature>
<feature type="transmembrane region" description="Helical" evidence="1">
    <location>
        <begin position="31"/>
        <end position="51"/>
    </location>
</feature>
<feature type="transmembrane region" description="Helical" evidence="1">
    <location>
        <begin position="273"/>
        <end position="290"/>
    </location>
</feature>
<dbReference type="Proteomes" id="UP000004310">
    <property type="component" value="Unassembled WGS sequence"/>
</dbReference>
<feature type="domain" description="EamA" evidence="2">
    <location>
        <begin position="2"/>
        <end position="133"/>
    </location>
</feature>
<feature type="transmembrane region" description="Helical" evidence="1">
    <location>
        <begin position="217"/>
        <end position="240"/>
    </location>
</feature>
<keyword evidence="4" id="KW-1185">Reference proteome</keyword>
<feature type="transmembrane region" description="Helical" evidence="1">
    <location>
        <begin position="183"/>
        <end position="205"/>
    </location>
</feature>
<dbReference type="EMBL" id="AATP01000002">
    <property type="protein sequence ID" value="EAU42091.1"/>
    <property type="molecule type" value="Genomic_DNA"/>
</dbReference>
<dbReference type="RefSeq" id="WP_007068459.1">
    <property type="nucleotide sequence ID" value="NZ_DS022272.1"/>
</dbReference>
<dbReference type="GO" id="GO:0016020">
    <property type="term" value="C:membrane"/>
    <property type="evidence" value="ECO:0007669"/>
    <property type="project" value="InterPro"/>
</dbReference>
<protein>
    <recommendedName>
        <fullName evidence="2">EamA domain-containing protein</fullName>
    </recommendedName>
</protein>
<dbReference type="InterPro" id="IPR000620">
    <property type="entry name" value="EamA_dom"/>
</dbReference>
<comment type="caution">
    <text evidence="3">The sequence shown here is derived from an EMBL/GenBank/DDBJ whole genome shotgun (WGS) entry which is preliminary data.</text>
</comment>
<feature type="transmembrane region" description="Helical" evidence="1">
    <location>
        <begin position="115"/>
        <end position="136"/>
    </location>
</feature>
<dbReference type="Pfam" id="PF00892">
    <property type="entry name" value="EamA"/>
    <property type="match status" value="2"/>
</dbReference>
<evidence type="ECO:0000259" key="2">
    <source>
        <dbReference type="Pfam" id="PF00892"/>
    </source>
</evidence>
<keyword evidence="1" id="KW-0472">Membrane</keyword>
<feature type="domain" description="EamA" evidence="2">
    <location>
        <begin position="156"/>
        <end position="289"/>
    </location>
</feature>
<feature type="transmembrane region" description="Helical" evidence="1">
    <location>
        <begin position="63"/>
        <end position="81"/>
    </location>
</feature>
<dbReference type="SUPFAM" id="SSF103481">
    <property type="entry name" value="Multidrug resistance efflux transporter EmrE"/>
    <property type="match status" value="2"/>
</dbReference>
<keyword evidence="1" id="KW-0812">Transmembrane</keyword>
<reference evidence="3 4" key="1">
    <citation type="journal article" date="2010" name="J. Bacteriol.">
        <title>Genome sequence of Fulvimarina pelagi HTCC2506T, a Mn(II)-oxidizing alphaproteobacterium possessing an aerobic anoxygenic photosynthetic gene cluster and Xanthorhodopsin.</title>
        <authorList>
            <person name="Kang I."/>
            <person name="Oh H.M."/>
            <person name="Lim S.I."/>
            <person name="Ferriera S."/>
            <person name="Giovannoni S.J."/>
            <person name="Cho J.C."/>
        </authorList>
    </citation>
    <scope>NUCLEOTIDE SEQUENCE [LARGE SCALE GENOMIC DNA]</scope>
    <source>
        <strain evidence="3 4">HTCC2506</strain>
    </source>
</reference>
<dbReference type="HOGENOM" id="CLU_085273_0_0_5"/>
<organism evidence="3 4">
    <name type="scientific">Fulvimarina pelagi HTCC2506</name>
    <dbReference type="NCBI Taxonomy" id="314231"/>
    <lineage>
        <taxon>Bacteria</taxon>
        <taxon>Pseudomonadati</taxon>
        <taxon>Pseudomonadota</taxon>
        <taxon>Alphaproteobacteria</taxon>
        <taxon>Hyphomicrobiales</taxon>
        <taxon>Aurantimonadaceae</taxon>
        <taxon>Fulvimarina</taxon>
    </lineage>
</organism>
<proteinExistence type="predicted"/>
<evidence type="ECO:0000313" key="4">
    <source>
        <dbReference type="Proteomes" id="UP000004310"/>
    </source>
</evidence>
<dbReference type="PANTHER" id="PTHR22911">
    <property type="entry name" value="ACYL-MALONYL CONDENSING ENZYME-RELATED"/>
    <property type="match status" value="1"/>
</dbReference>
<evidence type="ECO:0000313" key="3">
    <source>
        <dbReference type="EMBL" id="EAU42091.1"/>
    </source>
</evidence>